<sequence>EYDDGNILLGDSTKCHVWGTCKVQVQIRDGLSFVLDNVMYVPKLSQNLISLGTLEKEGFTVKMRSGKIKVIRGSLVVLLGTRRDNDVYTLDGQAMKRKTLKGRQQIGEYQTGWKADDTTMSTYLVNRSPSSAIGFKTPIDMFRFLGWLASVKQRMLEPVKVLHRVEFEVEPQKDRTFEVESRGNIDHVVGSYKVQTQDLMDYHSARDREQHSARELFRYREDSNEAAFAVAAEDKIYAHESLTFHDTVACEVISKWKAGLKEDMDARSDVDRSGNILRVSQSRFYNEKLVQTLLEGSLSGECDVEKNCKWSCIYAVESLQVCHEVCMRHDIASTDVGMLDGFDRGLQTHI</sequence>
<dbReference type="AlphaFoldDB" id="A0A699GW00"/>
<reference evidence="2" key="1">
    <citation type="journal article" date="2019" name="Sci. Rep.">
        <title>Draft genome of Tanacetum cinerariifolium, the natural source of mosquito coil.</title>
        <authorList>
            <person name="Yamashiro T."/>
            <person name="Shiraishi A."/>
            <person name="Satake H."/>
            <person name="Nakayama K."/>
        </authorList>
    </citation>
    <scope>NUCLEOTIDE SEQUENCE</scope>
</reference>
<protein>
    <submittedName>
        <fullName evidence="2">Zinc finger, CCHC-type</fullName>
    </submittedName>
</protein>
<dbReference type="Pfam" id="PF22936">
    <property type="entry name" value="Pol_BBD"/>
    <property type="match status" value="1"/>
</dbReference>
<organism evidence="2">
    <name type="scientific">Tanacetum cinerariifolium</name>
    <name type="common">Dalmatian daisy</name>
    <name type="synonym">Chrysanthemum cinerariifolium</name>
    <dbReference type="NCBI Taxonomy" id="118510"/>
    <lineage>
        <taxon>Eukaryota</taxon>
        <taxon>Viridiplantae</taxon>
        <taxon>Streptophyta</taxon>
        <taxon>Embryophyta</taxon>
        <taxon>Tracheophyta</taxon>
        <taxon>Spermatophyta</taxon>
        <taxon>Magnoliopsida</taxon>
        <taxon>eudicotyledons</taxon>
        <taxon>Gunneridae</taxon>
        <taxon>Pentapetalae</taxon>
        <taxon>asterids</taxon>
        <taxon>campanulids</taxon>
        <taxon>Asterales</taxon>
        <taxon>Asteraceae</taxon>
        <taxon>Asteroideae</taxon>
        <taxon>Anthemideae</taxon>
        <taxon>Anthemidinae</taxon>
        <taxon>Tanacetum</taxon>
    </lineage>
</organism>
<evidence type="ECO:0000313" key="2">
    <source>
        <dbReference type="EMBL" id="GEW49515.1"/>
    </source>
</evidence>
<accession>A0A699GW00</accession>
<evidence type="ECO:0000259" key="1">
    <source>
        <dbReference type="Pfam" id="PF22936"/>
    </source>
</evidence>
<feature type="domain" description="Retrovirus-related Pol polyprotein from transposon TNT 1-94-like beta-barrel" evidence="1">
    <location>
        <begin position="3"/>
        <end position="59"/>
    </location>
</feature>
<comment type="caution">
    <text evidence="2">The sequence shown here is derived from an EMBL/GenBank/DDBJ whole genome shotgun (WGS) entry which is preliminary data.</text>
</comment>
<dbReference type="EMBL" id="BKCJ010060771">
    <property type="protein sequence ID" value="GEW49515.1"/>
    <property type="molecule type" value="Genomic_DNA"/>
</dbReference>
<name>A0A699GW00_TANCI</name>
<gene>
    <name evidence="2" type="ORF">Tci_221491</name>
</gene>
<proteinExistence type="predicted"/>
<dbReference type="InterPro" id="IPR054722">
    <property type="entry name" value="PolX-like_BBD"/>
</dbReference>
<feature type="non-terminal residue" evidence="2">
    <location>
        <position position="1"/>
    </location>
</feature>